<reference evidence="1" key="1">
    <citation type="submission" date="2020-02" db="EMBL/GenBank/DDBJ databases">
        <authorList>
            <person name="Shen X.-R."/>
            <person name="Zhang Y.-X."/>
        </authorList>
    </citation>
    <scope>NUCLEOTIDE SEQUENCE</scope>
    <source>
        <strain evidence="1">SYP-B3998</strain>
    </source>
</reference>
<dbReference type="RefSeq" id="WP_163950849.1">
    <property type="nucleotide sequence ID" value="NZ_JAAIKC010000008.1"/>
</dbReference>
<comment type="caution">
    <text evidence="1">The sequence shown here is derived from an EMBL/GenBank/DDBJ whole genome shotgun (WGS) entry which is preliminary data.</text>
</comment>
<sequence length="171" mass="20290">MEQTVFRGCGCNFLDPLTLQHRWFGAVWTCKNKAQFLLGYWFADNRDKLMALMQLEGWGKTSLEANPLEVKKAYQVFRAAQHKQDWEHRSLLPLRLAFIEPWKRVKLGWYIVKSNEGYPAHVSAVQKKRLLLWLEHVALCENEEQLEQFIHQVNLRHQIALKNVPFRTCKR</sequence>
<dbReference type="EMBL" id="JAAIKC010000008">
    <property type="protein sequence ID" value="NEW08313.1"/>
    <property type="molecule type" value="Genomic_DNA"/>
</dbReference>
<proteinExistence type="predicted"/>
<protein>
    <submittedName>
        <fullName evidence="1">Uncharacterized protein</fullName>
    </submittedName>
</protein>
<evidence type="ECO:0000313" key="1">
    <source>
        <dbReference type="EMBL" id="NEW08313.1"/>
    </source>
</evidence>
<dbReference type="AlphaFoldDB" id="A0A6G4A1G4"/>
<organism evidence="1">
    <name type="scientific">Paenibacillus sp. SYP-B3998</name>
    <dbReference type="NCBI Taxonomy" id="2678564"/>
    <lineage>
        <taxon>Bacteria</taxon>
        <taxon>Bacillati</taxon>
        <taxon>Bacillota</taxon>
        <taxon>Bacilli</taxon>
        <taxon>Bacillales</taxon>
        <taxon>Paenibacillaceae</taxon>
        <taxon>Paenibacillus</taxon>
    </lineage>
</organism>
<gene>
    <name evidence="1" type="ORF">GK047_20125</name>
</gene>
<name>A0A6G4A1G4_9BACL</name>
<accession>A0A6G4A1G4</accession>